<proteinExistence type="predicted"/>
<dbReference type="RefSeq" id="WP_106159852.1">
    <property type="nucleotide sequence ID" value="NZ_PVTT01000001.1"/>
</dbReference>
<organism evidence="1 2">
    <name type="scientific">Hasllibacter halocynthiae</name>
    <dbReference type="NCBI Taxonomy" id="595589"/>
    <lineage>
        <taxon>Bacteria</taxon>
        <taxon>Pseudomonadati</taxon>
        <taxon>Pseudomonadota</taxon>
        <taxon>Alphaproteobacteria</taxon>
        <taxon>Rhodobacterales</taxon>
        <taxon>Roseobacteraceae</taxon>
        <taxon>Hasllibacter</taxon>
    </lineage>
</organism>
<evidence type="ECO:0008006" key="3">
    <source>
        <dbReference type="Google" id="ProtNLM"/>
    </source>
</evidence>
<dbReference type="Proteomes" id="UP000238801">
    <property type="component" value="Unassembled WGS sequence"/>
</dbReference>
<evidence type="ECO:0000313" key="2">
    <source>
        <dbReference type="Proteomes" id="UP000238801"/>
    </source>
</evidence>
<evidence type="ECO:0000313" key="1">
    <source>
        <dbReference type="EMBL" id="PRY95480.1"/>
    </source>
</evidence>
<accession>A0A2T0X952</accession>
<name>A0A2T0X952_9RHOB</name>
<dbReference type="AlphaFoldDB" id="A0A2T0X952"/>
<protein>
    <recommendedName>
        <fullName evidence="3">Sulfotransferase family protein</fullName>
    </recommendedName>
</protein>
<comment type="caution">
    <text evidence="1">The sequence shown here is derived from an EMBL/GenBank/DDBJ whole genome shotgun (WGS) entry which is preliminary data.</text>
</comment>
<dbReference type="OrthoDB" id="7816979at2"/>
<dbReference type="EMBL" id="PVTT01000001">
    <property type="protein sequence ID" value="PRY95480.1"/>
    <property type="molecule type" value="Genomic_DNA"/>
</dbReference>
<keyword evidence="2" id="KW-1185">Reference proteome</keyword>
<gene>
    <name evidence="1" type="ORF">BCF33_1101</name>
</gene>
<sequence length="294" mass="32203">MQVAFHIGAHCTDDDGLRKALERNADALAARGTAVPPPNRYRTLMRETVERLDGRPPAPETARALLDSILGGGEAARPERLVLANENFFCTIPRIFAGGAWYAGAGDRTKALASLFPGARPELFLALRNPATALPAIKRRAPDMDYATLMHGTDATTLRWSDLVRRLRAAMPDVPLTVWCNEDTPAIWPDLLRALAGVPWDEPMAGDNVLLKQLLSPEGMGRYRAYLAKHPPASAAQRRRIIGAFFDKFALPAATWEDADIPGWTDETVETLTAIYDEDAWEVANMDGVTFLGA</sequence>
<reference evidence="1 2" key="1">
    <citation type="submission" date="2018-03" db="EMBL/GenBank/DDBJ databases">
        <title>Genomic Encyclopedia of Archaeal and Bacterial Type Strains, Phase II (KMG-II): from individual species to whole genera.</title>
        <authorList>
            <person name="Goeker M."/>
        </authorList>
    </citation>
    <scope>NUCLEOTIDE SEQUENCE [LARGE SCALE GENOMIC DNA]</scope>
    <source>
        <strain evidence="1 2">DSM 29318</strain>
    </source>
</reference>